<dbReference type="RefSeq" id="WP_146830711.1">
    <property type="nucleotide sequence ID" value="NZ_CP042476.1"/>
</dbReference>
<evidence type="ECO:0000313" key="2">
    <source>
        <dbReference type="EMBL" id="QED36668.1"/>
    </source>
</evidence>
<evidence type="ECO:0000256" key="1">
    <source>
        <dbReference type="ARBA" id="ARBA00023235"/>
    </source>
</evidence>
<dbReference type="Gene3D" id="3.40.50.1860">
    <property type="match status" value="2"/>
</dbReference>
<reference evidence="2 3" key="1">
    <citation type="submission" date="2019-08" db="EMBL/GenBank/DDBJ databases">
        <title>Antarcticibacterium arcticum sp. nov., a bacterium isolated from marine sediment of the Canadian Beaufort Sea.</title>
        <authorList>
            <person name="Lee Y.M."/>
            <person name="Baek K."/>
            <person name="Lee D.-H."/>
            <person name="Shin S.C."/>
            <person name="Jin Y.K."/>
            <person name="Park Y."/>
        </authorList>
    </citation>
    <scope>NUCLEOTIDE SEQUENCE [LARGE SCALE GENOMIC DNA]</scope>
    <source>
        <strain evidence="2 3">PAMC 28998</strain>
    </source>
</reference>
<dbReference type="PANTHER" id="PTHR21198:SF2">
    <property type="entry name" value="GLUTAMATE RACEMASE"/>
    <property type="match status" value="1"/>
</dbReference>
<accession>A0A5B8YI13</accession>
<gene>
    <name evidence="2" type="ORF">FK178_02595</name>
</gene>
<dbReference type="OrthoDB" id="9801055at2"/>
<organism evidence="2 3">
    <name type="scientific">Antarcticibacterium arcticum</name>
    <dbReference type="NCBI Taxonomy" id="2585771"/>
    <lineage>
        <taxon>Bacteria</taxon>
        <taxon>Pseudomonadati</taxon>
        <taxon>Bacteroidota</taxon>
        <taxon>Flavobacteriia</taxon>
        <taxon>Flavobacteriales</taxon>
        <taxon>Flavobacteriaceae</taxon>
        <taxon>Antarcticibacterium</taxon>
    </lineage>
</organism>
<dbReference type="AlphaFoldDB" id="A0A5B8YI13"/>
<proteinExistence type="predicted"/>
<dbReference type="PROSITE" id="PS00924">
    <property type="entry name" value="ASP_GLU_RACEMASE_2"/>
    <property type="match status" value="1"/>
</dbReference>
<dbReference type="Proteomes" id="UP000321954">
    <property type="component" value="Chromosome"/>
</dbReference>
<name>A0A5B8YI13_9FLAO</name>
<evidence type="ECO:0000313" key="3">
    <source>
        <dbReference type="Proteomes" id="UP000321954"/>
    </source>
</evidence>
<dbReference type="InterPro" id="IPR033134">
    <property type="entry name" value="Asp/Glu_racemase_AS_2"/>
</dbReference>
<keyword evidence="3" id="KW-1185">Reference proteome</keyword>
<dbReference type="KEGG" id="anp:FK178_02595"/>
<sequence>MRSFKFIFLLLLFYPVVIWSQDAITNSILNDKDSFYYIDTKDYPTGVKELPIGVFDSGIGGLTVLDAIVNFDGYNNKTLALGADGEIDFKKEEFIYLADQANMPYGNYSAANKNSLLLEHILKDVQFILGDKYYPSPDAITYKIDKSPVKALVIACNTATAYGKENIEAFMKLAKLDIKVIGVIDAGVRGSLENLARDEDATIAVMATAGTVTSKGYVNTLYDQIEKLGYTGNIEVFQQGGVGIAEAVDEDSDYFDKNLTSPRESYKGPDFKGNLKIDKALLDIYNFDYEDFKMLCDAAGSDDCNILQINDAENYVRYHLVSLMEQIRKANVQQPLKSIILGCTHYPYLTAEIENVLGELYNYQQEDGQFRYRNYMAKDIKLIDPAINTAMELFQHLKEQELFNKAGFINNSEFYISVPNRDNNFVRVNEKGDFPYDYKYGRAEGEIQEYVKVVPFSRSSISEDILTRLEVQLPFTYKLIESFNSTNSKTSELEKEERI</sequence>
<dbReference type="GO" id="GO:0008881">
    <property type="term" value="F:glutamate racemase activity"/>
    <property type="evidence" value="ECO:0007669"/>
    <property type="project" value="TreeGrafter"/>
</dbReference>
<dbReference type="GO" id="GO:0009252">
    <property type="term" value="P:peptidoglycan biosynthetic process"/>
    <property type="evidence" value="ECO:0007669"/>
    <property type="project" value="TreeGrafter"/>
</dbReference>
<dbReference type="PANTHER" id="PTHR21198">
    <property type="entry name" value="GLUTAMATE RACEMASE"/>
    <property type="match status" value="1"/>
</dbReference>
<dbReference type="SUPFAM" id="SSF53681">
    <property type="entry name" value="Aspartate/glutamate racemase"/>
    <property type="match status" value="2"/>
</dbReference>
<protein>
    <submittedName>
        <fullName evidence="2">Asp/Glu/hydantoin racemase</fullName>
    </submittedName>
</protein>
<dbReference type="InterPro" id="IPR018187">
    <property type="entry name" value="Asp/Glu_racemase_AS_1"/>
</dbReference>
<dbReference type="InterPro" id="IPR001920">
    <property type="entry name" value="Asp/Glu_race"/>
</dbReference>
<keyword evidence="1" id="KW-0413">Isomerase</keyword>
<dbReference type="PROSITE" id="PS00923">
    <property type="entry name" value="ASP_GLU_RACEMASE_1"/>
    <property type="match status" value="1"/>
</dbReference>
<dbReference type="EMBL" id="CP042476">
    <property type="protein sequence ID" value="QED36668.1"/>
    <property type="molecule type" value="Genomic_DNA"/>
</dbReference>